<dbReference type="PANTHER" id="PTHR42784">
    <property type="entry name" value="PYRANOSE 2-OXIDASE"/>
    <property type="match status" value="1"/>
</dbReference>
<keyword evidence="5" id="KW-0560">Oxidoreductase</keyword>
<name>A0ABR8KPB1_9SPHN</name>
<protein>
    <submittedName>
        <fullName evidence="8">GMC family oxidoreductase</fullName>
    </submittedName>
</protein>
<keyword evidence="4" id="KW-0274">FAD</keyword>
<evidence type="ECO:0000313" key="8">
    <source>
        <dbReference type="EMBL" id="MBD2841003.1"/>
    </source>
</evidence>
<comment type="similarity">
    <text evidence="2">Belongs to the GMC oxidoreductase family.</text>
</comment>
<dbReference type="InterPro" id="IPR000172">
    <property type="entry name" value="GMC_OxRdtase_N"/>
</dbReference>
<proteinExistence type="inferred from homology"/>
<evidence type="ECO:0000259" key="6">
    <source>
        <dbReference type="Pfam" id="PF00732"/>
    </source>
</evidence>
<dbReference type="Gene3D" id="3.50.50.60">
    <property type="entry name" value="FAD/NAD(P)-binding domain"/>
    <property type="match status" value="2"/>
</dbReference>
<dbReference type="InterPro" id="IPR007867">
    <property type="entry name" value="GMC_OxRtase_C"/>
</dbReference>
<dbReference type="Pfam" id="PF00732">
    <property type="entry name" value="GMC_oxred_N"/>
    <property type="match status" value="1"/>
</dbReference>
<feature type="domain" description="Glucose-methanol-choline oxidoreductase N-terminal" evidence="6">
    <location>
        <begin position="179"/>
        <end position="288"/>
    </location>
</feature>
<dbReference type="InterPro" id="IPR051473">
    <property type="entry name" value="P2Ox-like"/>
</dbReference>
<comment type="caution">
    <text evidence="8">The sequence shown here is derived from an EMBL/GenBank/DDBJ whole genome shotgun (WGS) entry which is preliminary data.</text>
</comment>
<evidence type="ECO:0000256" key="2">
    <source>
        <dbReference type="ARBA" id="ARBA00010790"/>
    </source>
</evidence>
<evidence type="ECO:0000256" key="4">
    <source>
        <dbReference type="ARBA" id="ARBA00022827"/>
    </source>
</evidence>
<dbReference type="InterPro" id="IPR036188">
    <property type="entry name" value="FAD/NAD-bd_sf"/>
</dbReference>
<accession>A0ABR8KPB1</accession>
<keyword evidence="3" id="KW-0285">Flavoprotein</keyword>
<dbReference type="RefSeq" id="WP_190786581.1">
    <property type="nucleotide sequence ID" value="NZ_JACXLC010000001.1"/>
</dbReference>
<keyword evidence="9" id="KW-1185">Reference proteome</keyword>
<organism evidence="8 9">
    <name type="scientific">Erythrobacter rubeus</name>
    <dbReference type="NCBI Taxonomy" id="2760803"/>
    <lineage>
        <taxon>Bacteria</taxon>
        <taxon>Pseudomonadati</taxon>
        <taxon>Pseudomonadota</taxon>
        <taxon>Alphaproteobacteria</taxon>
        <taxon>Sphingomonadales</taxon>
        <taxon>Erythrobacteraceae</taxon>
        <taxon>Erythrobacter/Porphyrobacter group</taxon>
        <taxon>Erythrobacter</taxon>
    </lineage>
</organism>
<dbReference type="Pfam" id="PF05199">
    <property type="entry name" value="GMC_oxred_C"/>
    <property type="match status" value="1"/>
</dbReference>
<feature type="domain" description="Glucose-methanol-choline oxidoreductase C-terminal" evidence="7">
    <location>
        <begin position="418"/>
        <end position="474"/>
    </location>
</feature>
<evidence type="ECO:0000256" key="3">
    <source>
        <dbReference type="ARBA" id="ARBA00022630"/>
    </source>
</evidence>
<evidence type="ECO:0000259" key="7">
    <source>
        <dbReference type="Pfam" id="PF05199"/>
    </source>
</evidence>
<sequence>MKFVSPEQASAETGWDVVIIGSGFGSLFFLKRYLEKRPADRILILERGRNNSTEWQLENRLNSDIPPEETYIHGEGSGKPWDFTIGLGGSTNCWWGLTPRMHPSDFKVGTSTGKGADWPIDYDDLVPYWQELEQVMLIAGSSDIGRVYPGTENYPQPAHQLTTADEIMVREGNGNHFPMPTAKLSRSVGARGRCCSTAKCNLCPVGAKFTAFNAMQDTLSHPSVSIAVGCEVTHLDVTGGSVSAVNFKHAGREYAAKSDLCVLGANAIHSPFIFQRSGIAGHGVGRYLGEKMLADVEVMLGGLDHFDGGTDSTAINVSILEEGRSAEFANSIYLVKNNLLHGLRLEPGRWRQTLPITLYVEDVFDYENGVFDDGSDKPVVRFNGWSDYAMAGLDHAIARIPDIFAPLPIEDILVHGIKPTLGHIQGSLRMGWSIEDSVVDAGMIAHAARNLCVVGTSVFPTPASANPTLTAAALSYRAVDQMLG</sequence>
<reference evidence="8 9" key="1">
    <citation type="submission" date="2020-09" db="EMBL/GenBank/DDBJ databases">
        <authorList>
            <person name="Yoon J.-W."/>
        </authorList>
    </citation>
    <scope>NUCLEOTIDE SEQUENCE [LARGE SCALE GENOMIC DNA]</scope>
    <source>
        <strain evidence="8 9">KMU-140</strain>
    </source>
</reference>
<evidence type="ECO:0000313" key="9">
    <source>
        <dbReference type="Proteomes" id="UP000635384"/>
    </source>
</evidence>
<gene>
    <name evidence="8" type="ORF">IB285_01905</name>
</gene>
<dbReference type="EMBL" id="JACXLC010000001">
    <property type="protein sequence ID" value="MBD2841003.1"/>
    <property type="molecule type" value="Genomic_DNA"/>
</dbReference>
<dbReference type="PANTHER" id="PTHR42784:SF1">
    <property type="entry name" value="PYRANOSE 2-OXIDASE"/>
    <property type="match status" value="1"/>
</dbReference>
<evidence type="ECO:0000256" key="1">
    <source>
        <dbReference type="ARBA" id="ARBA00001974"/>
    </source>
</evidence>
<dbReference type="SUPFAM" id="SSF51905">
    <property type="entry name" value="FAD/NAD(P)-binding domain"/>
    <property type="match status" value="1"/>
</dbReference>
<comment type="cofactor">
    <cofactor evidence="1">
        <name>FAD</name>
        <dbReference type="ChEBI" id="CHEBI:57692"/>
    </cofactor>
</comment>
<evidence type="ECO:0000256" key="5">
    <source>
        <dbReference type="ARBA" id="ARBA00023002"/>
    </source>
</evidence>
<dbReference type="Proteomes" id="UP000635384">
    <property type="component" value="Unassembled WGS sequence"/>
</dbReference>